<dbReference type="GO" id="GO:0005634">
    <property type="term" value="C:nucleus"/>
    <property type="evidence" value="ECO:0007669"/>
    <property type="project" value="TreeGrafter"/>
</dbReference>
<evidence type="ECO:0000256" key="8">
    <source>
        <dbReference type="ARBA" id="ARBA00022737"/>
    </source>
</evidence>
<dbReference type="GO" id="GO:0044218">
    <property type="term" value="C:other organism cell membrane"/>
    <property type="evidence" value="ECO:0007669"/>
    <property type="project" value="UniProtKB-KW"/>
</dbReference>
<dbReference type="PANTHER" id="PTHR24124">
    <property type="entry name" value="ANKYRIN REPEAT FAMILY A"/>
    <property type="match status" value="1"/>
</dbReference>
<keyword evidence="9" id="KW-0638">Presynaptic neurotoxin</keyword>
<organism evidence="13 14">
    <name type="scientific">Oedothorax gibbosus</name>
    <dbReference type="NCBI Taxonomy" id="931172"/>
    <lineage>
        <taxon>Eukaryota</taxon>
        <taxon>Metazoa</taxon>
        <taxon>Ecdysozoa</taxon>
        <taxon>Arthropoda</taxon>
        <taxon>Chelicerata</taxon>
        <taxon>Arachnida</taxon>
        <taxon>Araneae</taxon>
        <taxon>Araneomorphae</taxon>
        <taxon>Entelegynae</taxon>
        <taxon>Araneoidea</taxon>
        <taxon>Linyphiidae</taxon>
        <taxon>Erigoninae</taxon>
        <taxon>Oedothorax</taxon>
    </lineage>
</organism>
<evidence type="ECO:0000256" key="1">
    <source>
        <dbReference type="ARBA" id="ARBA00004175"/>
    </source>
</evidence>
<sequence>MGEIIRRLFDDPKVWDWGLWPLESVFRKYSSAINQRIFSGDTVLHYVLKNDNCSSIMLHLLLGCGANLYIKDSQDMTPLEIAIRYRRDEASIMLLVALGALSYSYDPYPPYFCLAVRHQAPLLLIDAIISKRKGLDQCGFANHQTLFNCALSSPQPSRTVMILKKLMEAGLSLNVNPEELCAALRFNNSLETLNFLIEKKVELEAIKIMLDFITDTDVKFSDVMGNSLLHTAVQNKNCLSSLVELLIKRGVNVNHVNKLGDTALDEAVLNPECPESVLIILLKNGSNLNPRTVSLSRSDTKLLKLLLATGVSLDRMRYLRELENTVDNISFGPKRIIYFQYLLRYYLLEYSDFDLPFLKNVHTHYNDIIGYRDRCVGELTKLKSQNAGLNYTAIDLLSRNSSLRGAATNMEDKISHFNCLLKAISGYSLPLYRYIIADKVTRPVLEHKIYQTKVYVFKFVERKRIDIVLNSDCLMNAVPHLTDVDLLSLILAFFEWDPNTSSTKDLYQTITAESALEPLKKRFKLDE</sequence>
<gene>
    <name evidence="13" type="ORF">JTE90_028930</name>
</gene>
<dbReference type="SUPFAM" id="SSF48403">
    <property type="entry name" value="Ankyrin repeat"/>
    <property type="match status" value="1"/>
</dbReference>
<keyword evidence="3" id="KW-0268">Exocytosis</keyword>
<dbReference type="EMBL" id="JAFNEN010000075">
    <property type="protein sequence ID" value="KAG8195956.1"/>
    <property type="molecule type" value="Genomic_DNA"/>
</dbReference>
<evidence type="ECO:0000256" key="2">
    <source>
        <dbReference type="ARBA" id="ARBA00004613"/>
    </source>
</evidence>
<dbReference type="SMART" id="SM00248">
    <property type="entry name" value="ANK"/>
    <property type="match status" value="5"/>
</dbReference>
<evidence type="ECO:0000256" key="3">
    <source>
        <dbReference type="ARBA" id="ARBA00022483"/>
    </source>
</evidence>
<keyword evidence="5" id="KW-1052">Target cell membrane</keyword>
<feature type="repeat" description="ANK" evidence="12">
    <location>
        <begin position="224"/>
        <end position="258"/>
    </location>
</feature>
<dbReference type="AlphaFoldDB" id="A0AAV6VK75"/>
<dbReference type="PROSITE" id="PS50297">
    <property type="entry name" value="ANK_REP_REGION"/>
    <property type="match status" value="1"/>
</dbReference>
<proteinExistence type="predicted"/>
<dbReference type="GO" id="GO:0005576">
    <property type="term" value="C:extracellular region"/>
    <property type="evidence" value="ECO:0007669"/>
    <property type="project" value="UniProtKB-SubCell"/>
</dbReference>
<name>A0AAV6VK75_9ARAC</name>
<reference evidence="13 14" key="1">
    <citation type="journal article" date="2022" name="Nat. Ecol. Evol.">
        <title>A masculinizing supergene underlies an exaggerated male reproductive morph in a spider.</title>
        <authorList>
            <person name="Hendrickx F."/>
            <person name="De Corte Z."/>
            <person name="Sonet G."/>
            <person name="Van Belleghem S.M."/>
            <person name="Kostlbacher S."/>
            <person name="Vangestel C."/>
        </authorList>
    </citation>
    <scope>NUCLEOTIDE SEQUENCE [LARGE SCALE GENOMIC DNA]</scope>
    <source>
        <strain evidence="13">W744_W776</strain>
    </source>
</reference>
<dbReference type="PROSITE" id="PS50088">
    <property type="entry name" value="ANK_REPEAT"/>
    <property type="match status" value="2"/>
</dbReference>
<evidence type="ECO:0000256" key="11">
    <source>
        <dbReference type="ARBA" id="ARBA00023298"/>
    </source>
</evidence>
<accession>A0AAV6VK75</accession>
<evidence type="ECO:0000256" key="6">
    <source>
        <dbReference type="ARBA" id="ARBA00022656"/>
    </source>
</evidence>
<comment type="caution">
    <text evidence="13">The sequence shown here is derived from an EMBL/GenBank/DDBJ whole genome shotgun (WGS) entry which is preliminary data.</text>
</comment>
<feature type="repeat" description="ANK" evidence="12">
    <location>
        <begin position="39"/>
        <end position="73"/>
    </location>
</feature>
<keyword evidence="11" id="KW-1053">Target membrane</keyword>
<evidence type="ECO:0000313" key="13">
    <source>
        <dbReference type="EMBL" id="KAG8195956.1"/>
    </source>
</evidence>
<dbReference type="InterPro" id="IPR002110">
    <property type="entry name" value="Ankyrin_rpt"/>
</dbReference>
<dbReference type="InterPro" id="IPR036770">
    <property type="entry name" value="Ankyrin_rpt-contain_sf"/>
</dbReference>
<dbReference type="GO" id="GO:0090729">
    <property type="term" value="F:toxin activity"/>
    <property type="evidence" value="ECO:0007669"/>
    <property type="project" value="UniProtKB-KW"/>
</dbReference>
<dbReference type="PANTHER" id="PTHR24124:SF14">
    <property type="entry name" value="CHROMOSOME UNDETERMINED SCAFFOLD_25, WHOLE GENOME SHOTGUN SEQUENCE"/>
    <property type="match status" value="1"/>
</dbReference>
<keyword evidence="6" id="KW-0800">Toxin</keyword>
<keyword evidence="7" id="KW-0528">Neurotoxin</keyword>
<dbReference type="Proteomes" id="UP000827092">
    <property type="component" value="Unassembled WGS sequence"/>
</dbReference>
<dbReference type="Gene3D" id="1.25.40.20">
    <property type="entry name" value="Ankyrin repeat-containing domain"/>
    <property type="match status" value="2"/>
</dbReference>
<keyword evidence="8" id="KW-0677">Repeat</keyword>
<evidence type="ECO:0000256" key="4">
    <source>
        <dbReference type="ARBA" id="ARBA00022525"/>
    </source>
</evidence>
<evidence type="ECO:0000256" key="5">
    <source>
        <dbReference type="ARBA" id="ARBA00022537"/>
    </source>
</evidence>
<evidence type="ECO:0000256" key="12">
    <source>
        <dbReference type="PROSITE-ProRule" id="PRU00023"/>
    </source>
</evidence>
<dbReference type="GO" id="GO:0006887">
    <property type="term" value="P:exocytosis"/>
    <property type="evidence" value="ECO:0007669"/>
    <property type="project" value="UniProtKB-KW"/>
</dbReference>
<evidence type="ECO:0000256" key="10">
    <source>
        <dbReference type="ARBA" id="ARBA00023043"/>
    </source>
</evidence>
<dbReference type="GO" id="GO:0010468">
    <property type="term" value="P:regulation of gene expression"/>
    <property type="evidence" value="ECO:0007669"/>
    <property type="project" value="TreeGrafter"/>
</dbReference>
<protein>
    <recommendedName>
        <fullName evidence="15">Ankyrin repeat protein</fullName>
    </recommendedName>
</protein>
<evidence type="ECO:0008006" key="15">
    <source>
        <dbReference type="Google" id="ProtNLM"/>
    </source>
</evidence>
<dbReference type="Pfam" id="PF12796">
    <property type="entry name" value="Ank_2"/>
    <property type="match status" value="1"/>
</dbReference>
<evidence type="ECO:0000256" key="7">
    <source>
        <dbReference type="ARBA" id="ARBA00022699"/>
    </source>
</evidence>
<evidence type="ECO:0000313" key="14">
    <source>
        <dbReference type="Proteomes" id="UP000827092"/>
    </source>
</evidence>
<keyword evidence="14" id="KW-1185">Reference proteome</keyword>
<evidence type="ECO:0000256" key="9">
    <source>
        <dbReference type="ARBA" id="ARBA00023028"/>
    </source>
</evidence>
<dbReference type="GO" id="GO:0044231">
    <property type="term" value="C:host cell presynaptic membrane"/>
    <property type="evidence" value="ECO:0007669"/>
    <property type="project" value="UniProtKB-KW"/>
</dbReference>
<keyword evidence="11" id="KW-0472">Membrane</keyword>
<keyword evidence="10 12" id="KW-0040">ANK repeat</keyword>
<comment type="subcellular location">
    <subcellularLocation>
        <location evidence="2">Secreted</location>
    </subcellularLocation>
    <subcellularLocation>
        <location evidence="1">Target cell membrane</location>
    </subcellularLocation>
</comment>
<keyword evidence="4" id="KW-0964">Secreted</keyword>